<accession>G7VRQ2</accession>
<reference key="2">
    <citation type="submission" date="2011-11" db="EMBL/GenBank/DDBJ databases">
        <authorList>
            <person name="Shin S.H."/>
            <person name="Kim S."/>
            <person name="Kim J.Y."/>
        </authorList>
    </citation>
    <scope>NUCLEOTIDE SEQUENCE</scope>
    <source>
        <strain>HPL-003</strain>
    </source>
</reference>
<dbReference type="HOGENOM" id="CLU_331694_0_0_9"/>
<proteinExistence type="predicted"/>
<protein>
    <submittedName>
        <fullName evidence="1">Uncharacterized protein</fullName>
    </submittedName>
</protein>
<reference evidence="1 2" key="3">
    <citation type="journal article" date="2012" name="J. Bacteriol.">
        <title>Genome Sequence of Paenibacillus terrae HPL-003, a Xylanase-Producing Bacterium Isolated from Soil Found in Forest Residue.</title>
        <authorList>
            <person name="Shin S.H."/>
            <person name="Kim S."/>
            <person name="Kim J.Y."/>
            <person name="Song H.Y."/>
            <person name="Cho S.J."/>
            <person name="Kim D.R."/>
            <person name="Lee K.I."/>
            <person name="Lim H.K."/>
            <person name="Park N.J."/>
            <person name="Hwang I.T."/>
            <person name="Yang K.S."/>
        </authorList>
    </citation>
    <scope>NUCLEOTIDE SEQUENCE [LARGE SCALE GENOMIC DNA]</scope>
    <source>
        <strain evidence="1 2">HPL-003</strain>
    </source>
</reference>
<dbReference type="eggNOG" id="ENOG502Z85K">
    <property type="taxonomic scope" value="Bacteria"/>
</dbReference>
<name>G7VRQ2_PAETH</name>
<organism evidence="1 2">
    <name type="scientific">Paenibacillus terrae (strain HPL-003)</name>
    <dbReference type="NCBI Taxonomy" id="985665"/>
    <lineage>
        <taxon>Bacteria</taxon>
        <taxon>Bacillati</taxon>
        <taxon>Bacillota</taxon>
        <taxon>Bacilli</taxon>
        <taxon>Bacillales</taxon>
        <taxon>Paenibacillaceae</taxon>
        <taxon>Paenibacillus</taxon>
    </lineage>
</organism>
<sequence length="869" mass="100746">MSNTPQVVHEAKADSVYWDNLLVNHEKISEIYLDTQKAEAAKSAFIAYLSPTDKEGLQSILKLSDFKEEQKWTQNLKDSPEFLNLLFLKEFLKRKKKAVEEVFRCKVPDYATPSISPLTKLIHLFYTNPDWLLEVFVLNEWRNKISGDIYIAGKDFPDIRSKLSRDSVFQQQLINILYRNSGQSSEYRTVAHCDIDKKHSIYLLYKLIKDSKRPGYDENKRIKDRDQILFSLDNSKHTLEIKASSSDAIGVKKYFDEQFNTILRKMESSVFSNYNAEDIIQLFREGTPVGDEEPDDFSIESITFSNSLLIKSPDVILQLKGSDIWPSVNDAFNRGIVDLYSLKDIKKIGFRSEKHSKSIRSIVLEDGNVFFKLNDSNLDGSTKNSIKEKFLNKFGFPLDQPVRNKFDGGEAFKVDQIFRFASTDPFTHEHKKIYEELNAHQLIIVNEETSFHCSNPTCSFITIDRAGVKVLSVDDERQQLICPECDESINQFTNEELVPKGKNIENFINQLINTFVNHHQSCDNPTTSTQTFKKNKYTFKRFFYKDEPYQILVTDSLLPKKTLEWIERKLIPTIIICYGIDKQTSDRYAIETVEQITFGDIYVQNKSGQFFNLMETYLKDLEKRTHHIVVTAAMKATKNLTYIGDKTSTLENIYDENMLEDDAFTIIKHLFPNSEKWGKEYTGHPVPEGIFAIQYKENSGSVSTEIKHAFTYDCKFTLEKSGYKLGSSENRKSLHYINQLNRLVNISTYCTSREVTSHIFIGNKFRERQARAMAEFIREEIVKGHHTKPVFINSKDLAYLYDQFIANKDKIDKTPDIFYKQIAAIFTTDDVIITKEYIDEQLEDIEIAAESYSILNTTKLTKKLIRKKK</sequence>
<dbReference type="AlphaFoldDB" id="G7VRQ2"/>
<dbReference type="OrthoDB" id="2598500at2"/>
<gene>
    <name evidence="1" type="ordered locus">HPL003_26795</name>
</gene>
<reference evidence="2" key="1">
    <citation type="submission" date="2011-11" db="EMBL/GenBank/DDBJ databases">
        <title>Complete sequence of Paenibacillus terrae HPL-003.</title>
        <authorList>
            <person name="Shin S.H."/>
            <person name="Kim S."/>
            <person name="Kim J.Y."/>
        </authorList>
    </citation>
    <scope>NUCLEOTIDE SEQUENCE [LARGE SCALE GENOMIC DNA]</scope>
    <source>
        <strain evidence="2">HPL-003</strain>
    </source>
</reference>
<evidence type="ECO:0000313" key="1">
    <source>
        <dbReference type="EMBL" id="AET62071.1"/>
    </source>
</evidence>
<dbReference type="EMBL" id="CP003107">
    <property type="protein sequence ID" value="AET62071.1"/>
    <property type="molecule type" value="Genomic_DNA"/>
</dbReference>
<dbReference type="RefSeq" id="WP_014282751.1">
    <property type="nucleotide sequence ID" value="NC_016641.1"/>
</dbReference>
<dbReference type="KEGG" id="pta:HPL003_26795"/>
<dbReference type="Proteomes" id="UP000005876">
    <property type="component" value="Chromosome"/>
</dbReference>
<evidence type="ECO:0000313" key="2">
    <source>
        <dbReference type="Proteomes" id="UP000005876"/>
    </source>
</evidence>